<evidence type="ECO:0000313" key="2">
    <source>
        <dbReference type="EMBL" id="CAK0888448.1"/>
    </source>
</evidence>
<accession>A0ABN9WT57</accession>
<sequence>MAQHDAETMAFYQAHVEDLEAVYMERYPDAHGEMRVLWEALDRHASGEEQRAALSWPRVFLAQLHMQITNIGPRLGECTSVVAQLPTGMLHARNWDFGPEPGALGTASVSVDFHSSGTGNFTCLLALTHIAKWTTCVKPRAFSMSLNARGFGDGHERGRTAAEELRLLRQGHLPRVEVLRRVMRAESFGQAVGVAAASRPLTSMYVILGAADPREGGAVVTLEGNGSSADVMPMPGPAEADGWFLVQTNADHWVPMSQGAYSSHRREHVRGLMRALGPSATPEQVLGVLQDATEYPAGNAGPDDGAVFRNSTIASVLMSPGSGGACAASYRPLVWRALPGPGPAPGPQPPQTPDVMSFS</sequence>
<organism evidence="2 3">
    <name type="scientific">Prorocentrum cordatum</name>
    <dbReference type="NCBI Taxonomy" id="2364126"/>
    <lineage>
        <taxon>Eukaryota</taxon>
        <taxon>Sar</taxon>
        <taxon>Alveolata</taxon>
        <taxon>Dinophyceae</taxon>
        <taxon>Prorocentrales</taxon>
        <taxon>Prorocentraceae</taxon>
        <taxon>Prorocentrum</taxon>
    </lineage>
</organism>
<dbReference type="Gene3D" id="3.60.60.10">
    <property type="entry name" value="Penicillin V Acylase, Chain A"/>
    <property type="match status" value="1"/>
</dbReference>
<feature type="compositionally biased region" description="Pro residues" evidence="1">
    <location>
        <begin position="340"/>
        <end position="352"/>
    </location>
</feature>
<proteinExistence type="predicted"/>
<comment type="caution">
    <text evidence="2">The sequence shown here is derived from an EMBL/GenBank/DDBJ whole genome shotgun (WGS) entry which is preliminary data.</text>
</comment>
<gene>
    <name evidence="2" type="ORF">PCOR1329_LOCUS69243</name>
</gene>
<dbReference type="EMBL" id="CAUYUJ010019075">
    <property type="protein sequence ID" value="CAK0888448.1"/>
    <property type="molecule type" value="Genomic_DNA"/>
</dbReference>
<feature type="region of interest" description="Disordered" evidence="1">
    <location>
        <begin position="340"/>
        <end position="359"/>
    </location>
</feature>
<reference evidence="2" key="1">
    <citation type="submission" date="2023-10" db="EMBL/GenBank/DDBJ databases">
        <authorList>
            <person name="Chen Y."/>
            <person name="Shah S."/>
            <person name="Dougan E. K."/>
            <person name="Thang M."/>
            <person name="Chan C."/>
        </authorList>
    </citation>
    <scope>NUCLEOTIDE SEQUENCE [LARGE SCALE GENOMIC DNA]</scope>
</reference>
<keyword evidence="3" id="KW-1185">Reference proteome</keyword>
<protein>
    <recommendedName>
        <fullName evidence="4">Phospholipase B-like</fullName>
    </recommendedName>
</protein>
<dbReference type="PANTHER" id="PTHR28583">
    <property type="entry name" value="ACID AMIDASE"/>
    <property type="match status" value="1"/>
</dbReference>
<evidence type="ECO:0008006" key="4">
    <source>
        <dbReference type="Google" id="ProtNLM"/>
    </source>
</evidence>
<dbReference type="Proteomes" id="UP001189429">
    <property type="component" value="Unassembled WGS sequence"/>
</dbReference>
<evidence type="ECO:0000256" key="1">
    <source>
        <dbReference type="SAM" id="MobiDB-lite"/>
    </source>
</evidence>
<dbReference type="PANTHER" id="PTHR28583:SF4">
    <property type="entry name" value="N-ACYLETHANOLAMINE-HYDROLYZING ACID AMIDASE"/>
    <property type="match status" value="1"/>
</dbReference>
<evidence type="ECO:0000313" key="3">
    <source>
        <dbReference type="Proteomes" id="UP001189429"/>
    </source>
</evidence>
<name>A0ABN9WT57_9DINO</name>